<dbReference type="SUPFAM" id="SSF51905">
    <property type="entry name" value="FAD/NAD(P)-binding domain"/>
    <property type="match status" value="1"/>
</dbReference>
<keyword evidence="4" id="KW-1185">Reference proteome</keyword>
<dbReference type="PANTHER" id="PTHR13847:SF289">
    <property type="entry name" value="GLYCINE OXIDASE"/>
    <property type="match status" value="1"/>
</dbReference>
<protein>
    <submittedName>
        <fullName evidence="3">FAD-binding oxidoreductase</fullName>
    </submittedName>
</protein>
<comment type="caution">
    <text evidence="3">The sequence shown here is derived from an EMBL/GenBank/DDBJ whole genome shotgun (WGS) entry which is preliminary data.</text>
</comment>
<dbReference type="Proteomes" id="UP000806528">
    <property type="component" value="Unassembled WGS sequence"/>
</dbReference>
<dbReference type="InterPro" id="IPR036188">
    <property type="entry name" value="FAD/NAD-bd_sf"/>
</dbReference>
<evidence type="ECO:0000313" key="3">
    <source>
        <dbReference type="EMBL" id="MBE3002442.1"/>
    </source>
</evidence>
<name>A0ABR9PF19_9ACTN</name>
<keyword evidence="1" id="KW-0560">Oxidoreductase</keyword>
<dbReference type="PANTHER" id="PTHR13847">
    <property type="entry name" value="SARCOSINE DEHYDROGENASE-RELATED"/>
    <property type="match status" value="1"/>
</dbReference>
<accession>A0ABR9PF19</accession>
<dbReference type="SUPFAM" id="SSF54373">
    <property type="entry name" value="FAD-linked reductases, C-terminal domain"/>
    <property type="match status" value="1"/>
</dbReference>
<organism evidence="3 4">
    <name type="scientific">Nocardiopsis coralli</name>
    <dbReference type="NCBI Taxonomy" id="2772213"/>
    <lineage>
        <taxon>Bacteria</taxon>
        <taxon>Bacillati</taxon>
        <taxon>Actinomycetota</taxon>
        <taxon>Actinomycetes</taxon>
        <taxon>Streptosporangiales</taxon>
        <taxon>Nocardiopsidaceae</taxon>
        <taxon>Nocardiopsis</taxon>
    </lineage>
</organism>
<reference evidence="3 4" key="1">
    <citation type="submission" date="2020-09" db="EMBL/GenBank/DDBJ databases">
        <title>Diversity and distribution of actinomycetes associated with coral in the coast of Hainan.</title>
        <authorList>
            <person name="Li F."/>
        </authorList>
    </citation>
    <scope>NUCLEOTIDE SEQUENCE [LARGE SCALE GENOMIC DNA]</scope>
    <source>
        <strain evidence="3 4">HNM0947</strain>
    </source>
</reference>
<dbReference type="Gene3D" id="3.30.9.10">
    <property type="entry name" value="D-Amino Acid Oxidase, subunit A, domain 2"/>
    <property type="match status" value="1"/>
</dbReference>
<dbReference type="RefSeq" id="WP_193125027.1">
    <property type="nucleotide sequence ID" value="NZ_JADBGI010000049.1"/>
</dbReference>
<dbReference type="InterPro" id="IPR006076">
    <property type="entry name" value="FAD-dep_OxRdtase"/>
</dbReference>
<feature type="domain" description="FAD dependent oxidoreductase" evidence="2">
    <location>
        <begin position="13"/>
        <end position="403"/>
    </location>
</feature>
<evidence type="ECO:0000256" key="1">
    <source>
        <dbReference type="ARBA" id="ARBA00023002"/>
    </source>
</evidence>
<sequence>MAASAVDAPRAATVVGAGVVGLSTAWYLQEHGIEVTVLERDRVASGASWGNAGWLSPALAVPLNTPDALAHGARSLVDPHHPLSVPRFPGAELARFLTLFAMNSTHAAHNRALLGNAPLSRASHEAFDELLNGGVGAVIEEAPITALFFSEKRALGLVSELREVAEAGIPADFTPLDAQDVRELVPVASDRVRAGVRIHGQRHLNPALFTHALADSVRSRGGRIVEGFPVAGVRPPSRAGDTFTLTSEHGETESAEVLVAATGAWLGRRARRWGVRTPVAAGRGYSFTVGTDRPVPGPVYLPEARVACTPLKDGMRVAGTMEFAEPDAPADHARVEAVVRTAAPYLDGVGLEQRVDTWVGPRPVSADGLPLVGPTRVPGLYVAGGHGMWGLTHGPATGRLLARAVATGNVPPELEPFDPTR</sequence>
<evidence type="ECO:0000259" key="2">
    <source>
        <dbReference type="Pfam" id="PF01266"/>
    </source>
</evidence>
<dbReference type="EMBL" id="JADBGI010000049">
    <property type="protein sequence ID" value="MBE3002442.1"/>
    <property type="molecule type" value="Genomic_DNA"/>
</dbReference>
<dbReference type="Pfam" id="PF01266">
    <property type="entry name" value="DAO"/>
    <property type="match status" value="1"/>
</dbReference>
<proteinExistence type="predicted"/>
<gene>
    <name evidence="3" type="ORF">IDM40_27650</name>
</gene>
<dbReference type="Gene3D" id="3.50.50.60">
    <property type="entry name" value="FAD/NAD(P)-binding domain"/>
    <property type="match status" value="2"/>
</dbReference>
<evidence type="ECO:0000313" key="4">
    <source>
        <dbReference type="Proteomes" id="UP000806528"/>
    </source>
</evidence>